<organism evidence="1 2">
    <name type="scientific">Cristinia sonorae</name>
    <dbReference type="NCBI Taxonomy" id="1940300"/>
    <lineage>
        <taxon>Eukaryota</taxon>
        <taxon>Fungi</taxon>
        <taxon>Dikarya</taxon>
        <taxon>Basidiomycota</taxon>
        <taxon>Agaricomycotina</taxon>
        <taxon>Agaricomycetes</taxon>
        <taxon>Agaricomycetidae</taxon>
        <taxon>Agaricales</taxon>
        <taxon>Pleurotineae</taxon>
        <taxon>Stephanosporaceae</taxon>
        <taxon>Cristinia</taxon>
    </lineage>
</organism>
<evidence type="ECO:0008006" key="3">
    <source>
        <dbReference type="Google" id="ProtNLM"/>
    </source>
</evidence>
<dbReference type="EMBL" id="JAEVFJ010000014">
    <property type="protein sequence ID" value="KAH8101017.1"/>
    <property type="molecule type" value="Genomic_DNA"/>
</dbReference>
<sequence length="430" mass="49178">MKRYHNEASRPRQRIMSRISVSDFLRHYNPLAPLPICSTISQHGFLYGLKRYLKDDSYNMVQNVDSPYRIEVGEDGLPCVNASGLIKLLARPTGIQRRMRSEHSRRFLSVFRKWEEQSTSNDENEDNNASPTMGLLQLIPVEIRFMIFSFVEDIVDLCCLSSTHRTLLELGQEVFKRRFCALSPEWSWIGHRIICFDRGIYPDTAPKGLYTEAEVTEITRWVQEHDPEELGRGADLRYYYGMREGGGELDTDKNLSMISSRKSMDALTERVERALKAGLGNEWTKADSARIDALFHMPINYVFTYYATQPWVIYNLSKGEYIRADAFFPPKEGTAIYDALALTEYKTGLGEILMSRIIWADHGPYSDRWVHDLPSWAGDRFEIAPLDCKPTLDSTVNNGIWADVSAASRNLGCYVISGTVIEGKTYVTAR</sequence>
<keyword evidence="2" id="KW-1185">Reference proteome</keyword>
<gene>
    <name evidence="1" type="ORF">BXZ70DRAFT_937120</name>
</gene>
<name>A0A8K0URG0_9AGAR</name>
<protein>
    <recommendedName>
        <fullName evidence="3">F-box domain-containing protein</fullName>
    </recommendedName>
</protein>
<reference evidence="1" key="1">
    <citation type="journal article" date="2021" name="New Phytol.">
        <title>Evolutionary innovations through gain and loss of genes in the ectomycorrhizal Boletales.</title>
        <authorList>
            <person name="Wu G."/>
            <person name="Miyauchi S."/>
            <person name="Morin E."/>
            <person name="Kuo A."/>
            <person name="Drula E."/>
            <person name="Varga T."/>
            <person name="Kohler A."/>
            <person name="Feng B."/>
            <person name="Cao Y."/>
            <person name="Lipzen A."/>
            <person name="Daum C."/>
            <person name="Hundley H."/>
            <person name="Pangilinan J."/>
            <person name="Johnson J."/>
            <person name="Barry K."/>
            <person name="LaButti K."/>
            <person name="Ng V."/>
            <person name="Ahrendt S."/>
            <person name="Min B."/>
            <person name="Choi I.G."/>
            <person name="Park H."/>
            <person name="Plett J.M."/>
            <person name="Magnuson J."/>
            <person name="Spatafora J.W."/>
            <person name="Nagy L.G."/>
            <person name="Henrissat B."/>
            <person name="Grigoriev I.V."/>
            <person name="Yang Z.L."/>
            <person name="Xu J."/>
            <person name="Martin F.M."/>
        </authorList>
    </citation>
    <scope>NUCLEOTIDE SEQUENCE</scope>
    <source>
        <strain evidence="1">KKN 215</strain>
    </source>
</reference>
<evidence type="ECO:0000313" key="1">
    <source>
        <dbReference type="EMBL" id="KAH8101017.1"/>
    </source>
</evidence>
<dbReference type="SUPFAM" id="SSF81383">
    <property type="entry name" value="F-box domain"/>
    <property type="match status" value="1"/>
</dbReference>
<dbReference type="AlphaFoldDB" id="A0A8K0URG0"/>
<dbReference type="Proteomes" id="UP000813824">
    <property type="component" value="Unassembled WGS sequence"/>
</dbReference>
<comment type="caution">
    <text evidence="1">The sequence shown here is derived from an EMBL/GenBank/DDBJ whole genome shotgun (WGS) entry which is preliminary data.</text>
</comment>
<dbReference type="OrthoDB" id="2588098at2759"/>
<accession>A0A8K0URG0</accession>
<dbReference type="InterPro" id="IPR036047">
    <property type="entry name" value="F-box-like_dom_sf"/>
</dbReference>
<evidence type="ECO:0000313" key="2">
    <source>
        <dbReference type="Proteomes" id="UP000813824"/>
    </source>
</evidence>
<proteinExistence type="predicted"/>